<evidence type="ECO:0000259" key="1">
    <source>
        <dbReference type="PROSITE" id="PS51186"/>
    </source>
</evidence>
<accession>A0A939BDN0</accession>
<comment type="caution">
    <text evidence="2">The sequence shown here is derived from an EMBL/GenBank/DDBJ whole genome shotgun (WGS) entry which is preliminary data.</text>
</comment>
<reference evidence="2" key="1">
    <citation type="submission" date="2020-08" db="EMBL/GenBank/DDBJ databases">
        <authorList>
            <person name="Cejkova D."/>
            <person name="Kubasova T."/>
            <person name="Jahodarova E."/>
            <person name="Rychlik I."/>
        </authorList>
    </citation>
    <scope>NUCLEOTIDE SEQUENCE</scope>
    <source>
        <strain evidence="2">An559</strain>
    </source>
</reference>
<keyword evidence="3" id="KW-1185">Reference proteome</keyword>
<sequence>MPDMLVNLSHDHSCGDLIAALKEEGIFIKRAMAPDLYEIIAFVREQFNEKWAGETTKAILNTPASCFIAVKDKKVIGFACYDATARGFFGPTGVLESTRGKGVGKALYLKCLCDMWEQGYGYCIVGDAGPVDFYKKTSGAIVIENSWPGVYGNLVGV</sequence>
<dbReference type="CDD" id="cd04301">
    <property type="entry name" value="NAT_SF"/>
    <property type="match status" value="1"/>
</dbReference>
<organism evidence="2 3">
    <name type="scientific">Merdimmobilis hominis</name>
    <dbReference type="NCBI Taxonomy" id="2897707"/>
    <lineage>
        <taxon>Bacteria</taxon>
        <taxon>Bacillati</taxon>
        <taxon>Bacillota</taxon>
        <taxon>Clostridia</taxon>
        <taxon>Eubacteriales</taxon>
        <taxon>Oscillospiraceae</taxon>
        <taxon>Merdimmobilis</taxon>
    </lineage>
</organism>
<dbReference type="AlphaFoldDB" id="A0A939BDN0"/>
<evidence type="ECO:0000313" key="3">
    <source>
        <dbReference type="Proteomes" id="UP000774750"/>
    </source>
</evidence>
<dbReference type="InterPro" id="IPR000182">
    <property type="entry name" value="GNAT_dom"/>
</dbReference>
<dbReference type="PROSITE" id="PS51186">
    <property type="entry name" value="GNAT"/>
    <property type="match status" value="1"/>
</dbReference>
<dbReference type="EMBL" id="JACJKY010000003">
    <property type="protein sequence ID" value="MBM6920066.1"/>
    <property type="molecule type" value="Genomic_DNA"/>
</dbReference>
<dbReference type="SUPFAM" id="SSF55729">
    <property type="entry name" value="Acyl-CoA N-acyltransferases (Nat)"/>
    <property type="match status" value="1"/>
</dbReference>
<dbReference type="InterPro" id="IPR016181">
    <property type="entry name" value="Acyl_CoA_acyltransferase"/>
</dbReference>
<dbReference type="RefSeq" id="WP_204444511.1">
    <property type="nucleotide sequence ID" value="NZ_JACJKY010000003.1"/>
</dbReference>
<feature type="domain" description="N-acetyltransferase" evidence="1">
    <location>
        <begin position="26"/>
        <end position="157"/>
    </location>
</feature>
<dbReference type="Gene3D" id="3.40.630.30">
    <property type="match status" value="1"/>
</dbReference>
<evidence type="ECO:0000313" key="2">
    <source>
        <dbReference type="EMBL" id="MBM6920066.1"/>
    </source>
</evidence>
<dbReference type="Pfam" id="PF00583">
    <property type="entry name" value="Acetyltransf_1"/>
    <property type="match status" value="1"/>
</dbReference>
<reference evidence="2" key="2">
    <citation type="journal article" date="2021" name="Sci. Rep.">
        <title>The distribution of antibiotic resistance genes in chicken gut microbiota commensals.</title>
        <authorList>
            <person name="Juricova H."/>
            <person name="Matiasovicova J."/>
            <person name="Kubasova T."/>
            <person name="Cejkova D."/>
            <person name="Rychlik I."/>
        </authorList>
    </citation>
    <scope>NUCLEOTIDE SEQUENCE</scope>
    <source>
        <strain evidence="2">An559</strain>
    </source>
</reference>
<protein>
    <submittedName>
        <fullName evidence="2">GNAT family N-acetyltransferase</fullName>
    </submittedName>
</protein>
<name>A0A939BDN0_9FIRM</name>
<gene>
    <name evidence="2" type="ORF">H6A12_02670</name>
</gene>
<proteinExistence type="predicted"/>
<dbReference type="Proteomes" id="UP000774750">
    <property type="component" value="Unassembled WGS sequence"/>
</dbReference>
<dbReference type="GO" id="GO:0016747">
    <property type="term" value="F:acyltransferase activity, transferring groups other than amino-acyl groups"/>
    <property type="evidence" value="ECO:0007669"/>
    <property type="project" value="InterPro"/>
</dbReference>